<comment type="subcellular location">
    <subcellularLocation>
        <location evidence="1">Cell projection</location>
        <location evidence="1">Cilium</location>
    </subcellularLocation>
    <subcellularLocation>
        <location evidence="2">Cytoplasm</location>
    </subcellularLocation>
</comment>
<gene>
    <name evidence="12" type="ORF">RFH988_LOCUS7850</name>
</gene>
<dbReference type="AlphaFoldDB" id="A0A813Y7J9"/>
<dbReference type="GO" id="GO:0005929">
    <property type="term" value="C:cilium"/>
    <property type="evidence" value="ECO:0007669"/>
    <property type="project" value="UniProtKB-SubCell"/>
</dbReference>
<dbReference type="InterPro" id="IPR056496">
    <property type="entry name" value="CS_DNAAF11_C"/>
</dbReference>
<dbReference type="Proteomes" id="UP000663882">
    <property type="component" value="Unassembled WGS sequence"/>
</dbReference>
<reference evidence="12" key="1">
    <citation type="submission" date="2021-02" db="EMBL/GenBank/DDBJ databases">
        <authorList>
            <person name="Nowell W R."/>
        </authorList>
    </citation>
    <scope>NUCLEOTIDE SEQUENCE</scope>
</reference>
<dbReference type="SUPFAM" id="SSF52058">
    <property type="entry name" value="L domain-like"/>
    <property type="match status" value="1"/>
</dbReference>
<keyword evidence="6" id="KW-0175">Coiled coil</keyword>
<feature type="compositionally biased region" description="Polar residues" evidence="10">
    <location>
        <begin position="372"/>
        <end position="396"/>
    </location>
</feature>
<accession>A0A813Y7J9</accession>
<evidence type="ECO:0000256" key="2">
    <source>
        <dbReference type="ARBA" id="ARBA00004496"/>
    </source>
</evidence>
<dbReference type="PANTHER" id="PTHR18849">
    <property type="entry name" value="LEUCINE RICH REPEAT PROTEIN"/>
    <property type="match status" value="1"/>
</dbReference>
<evidence type="ECO:0000256" key="4">
    <source>
        <dbReference type="ARBA" id="ARBA00022614"/>
    </source>
</evidence>
<keyword evidence="8" id="KW-0966">Cell projection</keyword>
<dbReference type="EMBL" id="CAJNOO010000254">
    <property type="protein sequence ID" value="CAF0878684.1"/>
    <property type="molecule type" value="Genomic_DNA"/>
</dbReference>
<evidence type="ECO:0000256" key="7">
    <source>
        <dbReference type="ARBA" id="ARBA00023069"/>
    </source>
</evidence>
<dbReference type="FunFam" id="3.80.10.10:FF:000052">
    <property type="entry name" value="Leucine rich repeat containing 6"/>
    <property type="match status" value="1"/>
</dbReference>
<feature type="compositionally biased region" description="Basic and acidic residues" evidence="10">
    <location>
        <begin position="343"/>
        <end position="353"/>
    </location>
</feature>
<comment type="similarity">
    <text evidence="9">Belongs to the tilB family.</text>
</comment>
<evidence type="ECO:0000313" key="12">
    <source>
        <dbReference type="EMBL" id="CAF0878684.1"/>
    </source>
</evidence>
<evidence type="ECO:0000256" key="9">
    <source>
        <dbReference type="ARBA" id="ARBA00049982"/>
    </source>
</evidence>
<evidence type="ECO:0000313" key="13">
    <source>
        <dbReference type="Proteomes" id="UP000663882"/>
    </source>
</evidence>
<feature type="region of interest" description="Disordered" evidence="10">
    <location>
        <begin position="334"/>
        <end position="417"/>
    </location>
</feature>
<feature type="compositionally biased region" description="Basic and acidic residues" evidence="10">
    <location>
        <begin position="209"/>
        <end position="246"/>
    </location>
</feature>
<keyword evidence="3" id="KW-0963">Cytoplasm</keyword>
<evidence type="ECO:0000256" key="10">
    <source>
        <dbReference type="SAM" id="MobiDB-lite"/>
    </source>
</evidence>
<evidence type="ECO:0000256" key="3">
    <source>
        <dbReference type="ARBA" id="ARBA00022490"/>
    </source>
</evidence>
<dbReference type="OrthoDB" id="10250990at2759"/>
<dbReference type="SMART" id="SM00365">
    <property type="entry name" value="LRR_SD22"/>
    <property type="match status" value="3"/>
</dbReference>
<proteinExistence type="inferred from homology"/>
<dbReference type="PROSITE" id="PS51450">
    <property type="entry name" value="LRR"/>
    <property type="match status" value="2"/>
</dbReference>
<dbReference type="InterPro" id="IPR001611">
    <property type="entry name" value="Leu-rich_rpt"/>
</dbReference>
<name>A0A813Y7J9_9BILA</name>
<dbReference type="InterPro" id="IPR003603">
    <property type="entry name" value="U2A'_phosphoprotein32A_C"/>
</dbReference>
<dbReference type="Gene3D" id="3.80.10.10">
    <property type="entry name" value="Ribonuclease Inhibitor"/>
    <property type="match status" value="1"/>
</dbReference>
<dbReference type="SMART" id="SM00446">
    <property type="entry name" value="LRRcap"/>
    <property type="match status" value="1"/>
</dbReference>
<keyword evidence="4" id="KW-0433">Leucine-rich repeat</keyword>
<keyword evidence="7" id="KW-0969">Cilium</keyword>
<organism evidence="12 13">
    <name type="scientific">Rotaria sordida</name>
    <dbReference type="NCBI Taxonomy" id="392033"/>
    <lineage>
        <taxon>Eukaryota</taxon>
        <taxon>Metazoa</taxon>
        <taxon>Spiralia</taxon>
        <taxon>Gnathifera</taxon>
        <taxon>Rotifera</taxon>
        <taxon>Eurotatoria</taxon>
        <taxon>Bdelloidea</taxon>
        <taxon>Philodinida</taxon>
        <taxon>Philodinidae</taxon>
        <taxon>Rotaria</taxon>
    </lineage>
</organism>
<dbReference type="GO" id="GO:0036158">
    <property type="term" value="P:outer dynein arm assembly"/>
    <property type="evidence" value="ECO:0007669"/>
    <property type="project" value="TreeGrafter"/>
</dbReference>
<evidence type="ECO:0000256" key="8">
    <source>
        <dbReference type="ARBA" id="ARBA00023273"/>
    </source>
</evidence>
<comment type="caution">
    <text evidence="12">The sequence shown here is derived from an EMBL/GenBank/DDBJ whole genome shotgun (WGS) entry which is preliminary data.</text>
</comment>
<keyword evidence="5" id="KW-0677">Repeat</keyword>
<dbReference type="PANTHER" id="PTHR18849:SF0">
    <property type="entry name" value="CILIA- AND FLAGELLA-ASSOCIATED PROTEIN 410-RELATED"/>
    <property type="match status" value="1"/>
</dbReference>
<feature type="region of interest" description="Disordered" evidence="10">
    <location>
        <begin position="187"/>
        <end position="246"/>
    </location>
</feature>
<sequence length="417" mass="48476">MVFITESLIRKRAEHNEGQLSTLEEVSLHQQDIEKIEYLDKWCRELRILYLQSNLISKIENVGRLKKLEYLNLALNNIEYIENLSGCESLNKLDLTLNFIGILSSVENLRDNIHLADLYLTGNPCVDHEGYRDYVIATLPQLQRLDGNEITKTERILALQKYDKISKRIEELDQQYAEKRKNQVNEYARTKQERDADENYWEQQSEYTPESRIETHESMKKKRERESKETKTEPKPIRQYIGDDGRPLNCNEPKVDFKMYESDDDRYIILDIAVFRHMDTSLIDVDVQPTYVRATIKGKILQLVLSEEVNTTLSAAERSKTTGHLVIKMPKIKESNTPIETKPQVENKIENKKTSTSSSEKSSTYLELGKDPTSTVDYTQIVNQNKRNSQLKPKTNPSKERENSSDFIDNPDVPPLI</sequence>
<dbReference type="Pfam" id="PF14580">
    <property type="entry name" value="LRR_9"/>
    <property type="match status" value="1"/>
</dbReference>
<evidence type="ECO:0000256" key="6">
    <source>
        <dbReference type="ARBA" id="ARBA00023054"/>
    </source>
</evidence>
<dbReference type="GO" id="GO:0005737">
    <property type="term" value="C:cytoplasm"/>
    <property type="evidence" value="ECO:0007669"/>
    <property type="project" value="UniProtKB-SubCell"/>
</dbReference>
<evidence type="ECO:0000256" key="5">
    <source>
        <dbReference type="ARBA" id="ARBA00022737"/>
    </source>
</evidence>
<protein>
    <recommendedName>
        <fullName evidence="11">U2A'/phosphoprotein 32 family A C-terminal domain-containing protein</fullName>
    </recommendedName>
</protein>
<dbReference type="Pfam" id="PF23602">
    <property type="entry name" value="CS_DNAAF11_C"/>
    <property type="match status" value="1"/>
</dbReference>
<feature type="compositionally biased region" description="Low complexity" evidence="10">
    <location>
        <begin position="354"/>
        <end position="364"/>
    </location>
</feature>
<dbReference type="InterPro" id="IPR032675">
    <property type="entry name" value="LRR_dom_sf"/>
</dbReference>
<evidence type="ECO:0000256" key="1">
    <source>
        <dbReference type="ARBA" id="ARBA00004138"/>
    </source>
</evidence>
<feature type="domain" description="U2A'/phosphoprotein 32 family A C-terminal" evidence="11">
    <location>
        <begin position="128"/>
        <end position="146"/>
    </location>
</feature>
<evidence type="ECO:0000259" key="11">
    <source>
        <dbReference type="SMART" id="SM00446"/>
    </source>
</evidence>